<evidence type="ECO:0000313" key="4">
    <source>
        <dbReference type="Proteomes" id="UP000180043"/>
    </source>
</evidence>
<dbReference type="InterPro" id="IPR002347">
    <property type="entry name" value="SDR_fam"/>
</dbReference>
<organism evidence="3 4">
    <name type="scientific">Mycobacteroides chelonae</name>
    <name type="common">Mycobacterium chelonae</name>
    <dbReference type="NCBI Taxonomy" id="1774"/>
    <lineage>
        <taxon>Bacteria</taxon>
        <taxon>Bacillati</taxon>
        <taxon>Actinomycetota</taxon>
        <taxon>Actinomycetes</taxon>
        <taxon>Mycobacteriales</taxon>
        <taxon>Mycobacteriaceae</taxon>
        <taxon>Mycobacteroides</taxon>
    </lineage>
</organism>
<dbReference type="InterPro" id="IPR051019">
    <property type="entry name" value="VLCFA-Steroid_DH"/>
</dbReference>
<comment type="similarity">
    <text evidence="1">Belongs to the short-chain dehydrogenases/reductases (SDR) family.</text>
</comment>
<comment type="caution">
    <text evidence="3">The sequence shown here is derived from an EMBL/GenBank/DDBJ whole genome shotgun (WGS) entry which is preliminary data.</text>
</comment>
<reference evidence="3 4" key="1">
    <citation type="submission" date="2016-10" db="EMBL/GenBank/DDBJ databases">
        <title>Evaluation of Human, Veterinary and Environmental Mycobacterium chelonae Isolates by Core Genome Phylogenomic Analysis, Targeted Gene Comparison, and Anti-microbial Susceptibility Patterns: A Tale of Mistaken Identities.</title>
        <authorList>
            <person name="Fogelson S.B."/>
            <person name="Camus A.C."/>
            <person name="Lorenz W."/>
            <person name="Vasireddy R."/>
            <person name="Vasireddy S."/>
            <person name="Smith T."/>
            <person name="Brown-Elliott B.A."/>
            <person name="Wallace R.J.Jr."/>
            <person name="Hasan N.A."/>
            <person name="Reischl U."/>
            <person name="Sanchez S."/>
        </authorList>
    </citation>
    <scope>NUCLEOTIDE SEQUENCE [LARGE SCALE GENOMIC DNA]</scope>
    <source>
        <strain evidence="3 4">15515</strain>
    </source>
</reference>
<dbReference type="AlphaFoldDB" id="A0A1S1LVT5"/>
<dbReference type="RefSeq" id="WP_057969735.1">
    <property type="nucleotide sequence ID" value="NZ_MLII01000034.1"/>
</dbReference>
<gene>
    <name evidence="3" type="ORF">BKG82_01495</name>
</gene>
<evidence type="ECO:0000256" key="1">
    <source>
        <dbReference type="ARBA" id="ARBA00006484"/>
    </source>
</evidence>
<dbReference type="PRINTS" id="PR00081">
    <property type="entry name" value="GDHRDH"/>
</dbReference>
<accession>A0A1S1LVT5</accession>
<evidence type="ECO:0000313" key="3">
    <source>
        <dbReference type="EMBL" id="OHU60793.1"/>
    </source>
</evidence>
<dbReference type="SUPFAM" id="SSF51735">
    <property type="entry name" value="NAD(P)-binding Rossmann-fold domains"/>
    <property type="match status" value="1"/>
</dbReference>
<protein>
    <submittedName>
        <fullName evidence="3">Short-chain dehydrogenase</fullName>
    </submittedName>
</protein>
<dbReference type="PANTHER" id="PTHR43899:SF13">
    <property type="entry name" value="RH59310P"/>
    <property type="match status" value="1"/>
</dbReference>
<keyword evidence="2" id="KW-0560">Oxidoreductase</keyword>
<name>A0A1S1LVT5_MYCCH</name>
<sequence length="275" mass="29439">MLSSAFGPEWLRQYGPWAVVAGASEGIGAEFALMLAEAGMNLVLVARTRETLEGIASECGDYGVQVRVLSLDLTHADCVSEISSATVDIEIGLLVYNAGANTHSAEFIDGDLAEFRRVIDLNVTAPLALIHRLCGPMRERRRGGVVLVGSLSGYLGAARHTVYGGVKAFARIFAEGLWLELREYNVHVLELVLGVTDTPAMRRIGLNLEVPGMHISTAKDVAAQGLTSLPQGPIHVASGNENNPVLQPMADRAQAILASHRMMQKLIEGTAPHSH</sequence>
<dbReference type="PANTHER" id="PTHR43899">
    <property type="entry name" value="RH59310P"/>
    <property type="match status" value="1"/>
</dbReference>
<dbReference type="Proteomes" id="UP000180043">
    <property type="component" value="Unassembled WGS sequence"/>
</dbReference>
<dbReference type="InterPro" id="IPR036291">
    <property type="entry name" value="NAD(P)-bd_dom_sf"/>
</dbReference>
<dbReference type="EMBL" id="MLIQ01000006">
    <property type="protein sequence ID" value="OHU60793.1"/>
    <property type="molecule type" value="Genomic_DNA"/>
</dbReference>
<dbReference type="Pfam" id="PF00106">
    <property type="entry name" value="adh_short"/>
    <property type="match status" value="1"/>
</dbReference>
<dbReference type="Gene3D" id="3.40.50.720">
    <property type="entry name" value="NAD(P)-binding Rossmann-like Domain"/>
    <property type="match status" value="1"/>
</dbReference>
<evidence type="ECO:0000256" key="2">
    <source>
        <dbReference type="ARBA" id="ARBA00023002"/>
    </source>
</evidence>
<dbReference type="GO" id="GO:0016491">
    <property type="term" value="F:oxidoreductase activity"/>
    <property type="evidence" value="ECO:0007669"/>
    <property type="project" value="UniProtKB-KW"/>
</dbReference>
<proteinExistence type="inferred from homology"/>
<dbReference type="PIRSF" id="PIRSF000126">
    <property type="entry name" value="11-beta-HSD1"/>
    <property type="match status" value="1"/>
</dbReference>